<protein>
    <submittedName>
        <fullName evidence="1">Uncharacterized protein</fullName>
    </submittedName>
</protein>
<dbReference type="Gramene" id="KCW81074">
    <property type="protein sequence ID" value="KCW81074"/>
    <property type="gene ID" value="EUGRSUZ_C02444"/>
</dbReference>
<reference evidence="1" key="1">
    <citation type="submission" date="2013-07" db="EMBL/GenBank/DDBJ databases">
        <title>The genome of Eucalyptus grandis.</title>
        <authorList>
            <person name="Schmutz J."/>
            <person name="Hayes R."/>
            <person name="Myburg A."/>
            <person name="Tuskan G."/>
            <person name="Grattapaglia D."/>
            <person name="Rokhsar D.S."/>
        </authorList>
    </citation>
    <scope>NUCLEOTIDE SEQUENCE</scope>
    <source>
        <tissue evidence="1">Leaf extractions</tissue>
    </source>
</reference>
<evidence type="ECO:0000313" key="1">
    <source>
        <dbReference type="EMBL" id="KCW81074.1"/>
    </source>
</evidence>
<dbReference type="InParanoid" id="A0A059CS93"/>
<sequence>MKSSGKRKHYNASFSYSSHSYERDEYCNLGLIGLKANIGEDYEKKNKHTRCITYLGSTIKNLNGRCCHTRQKKLGDSECDR</sequence>
<accession>A0A059CS93</accession>
<dbReference type="EMBL" id="KK198755">
    <property type="protein sequence ID" value="KCW81074.1"/>
    <property type="molecule type" value="Genomic_DNA"/>
</dbReference>
<dbReference type="AlphaFoldDB" id="A0A059CS93"/>
<name>A0A059CS93_EUCGR</name>
<organism evidence="1">
    <name type="scientific">Eucalyptus grandis</name>
    <name type="common">Flooded gum</name>
    <dbReference type="NCBI Taxonomy" id="71139"/>
    <lineage>
        <taxon>Eukaryota</taxon>
        <taxon>Viridiplantae</taxon>
        <taxon>Streptophyta</taxon>
        <taxon>Embryophyta</taxon>
        <taxon>Tracheophyta</taxon>
        <taxon>Spermatophyta</taxon>
        <taxon>Magnoliopsida</taxon>
        <taxon>eudicotyledons</taxon>
        <taxon>Gunneridae</taxon>
        <taxon>Pentapetalae</taxon>
        <taxon>rosids</taxon>
        <taxon>malvids</taxon>
        <taxon>Myrtales</taxon>
        <taxon>Myrtaceae</taxon>
        <taxon>Myrtoideae</taxon>
        <taxon>Eucalypteae</taxon>
        <taxon>Eucalyptus</taxon>
    </lineage>
</organism>
<gene>
    <name evidence="1" type="ORF">EUGRSUZ_C02444</name>
</gene>
<proteinExistence type="predicted"/>